<evidence type="ECO:0000256" key="1">
    <source>
        <dbReference type="ARBA" id="ARBA00004370"/>
    </source>
</evidence>
<evidence type="ECO:0000256" key="4">
    <source>
        <dbReference type="ARBA" id="ARBA00023136"/>
    </source>
</evidence>
<dbReference type="Gene3D" id="1.20.1070.10">
    <property type="entry name" value="Rhodopsin 7-helix transmembrane proteins"/>
    <property type="match status" value="1"/>
</dbReference>
<gene>
    <name evidence="7" type="ORF">CGOC_LOCUS4674</name>
</gene>
<keyword evidence="4 5" id="KW-0472">Membrane</keyword>
<keyword evidence="2 5" id="KW-0812">Transmembrane</keyword>
<evidence type="ECO:0000313" key="8">
    <source>
        <dbReference type="Proteomes" id="UP000271889"/>
    </source>
</evidence>
<dbReference type="Proteomes" id="UP000271889">
    <property type="component" value="Unassembled WGS sequence"/>
</dbReference>
<dbReference type="GO" id="GO:0016020">
    <property type="term" value="C:membrane"/>
    <property type="evidence" value="ECO:0007669"/>
    <property type="project" value="UniProtKB-SubCell"/>
</dbReference>
<feature type="transmembrane region" description="Helical" evidence="5">
    <location>
        <begin position="7"/>
        <end position="31"/>
    </location>
</feature>
<dbReference type="AlphaFoldDB" id="A0A3P6RYY6"/>
<sequence length="84" mass="9968">MILLYDFFWYAEVVHFALMAFNRFVCIAYPAHYSTLFSKTCTAYIICCCYLLGLVISLPVLIPCCYILWDSYDYITFYSEPHSW</sequence>
<dbReference type="Pfam" id="PF10328">
    <property type="entry name" value="7TM_GPCR_Srx"/>
    <property type="match status" value="1"/>
</dbReference>
<comment type="subcellular location">
    <subcellularLocation>
        <location evidence="1">Membrane</location>
    </subcellularLocation>
</comment>
<evidence type="ECO:0000256" key="2">
    <source>
        <dbReference type="ARBA" id="ARBA00022692"/>
    </source>
</evidence>
<keyword evidence="3 5" id="KW-1133">Transmembrane helix</keyword>
<dbReference type="OrthoDB" id="10017003at2759"/>
<dbReference type="InterPro" id="IPR019430">
    <property type="entry name" value="7TM_GPCR_serpentine_rcpt_Srx"/>
</dbReference>
<feature type="transmembrane region" description="Helical" evidence="5">
    <location>
        <begin position="43"/>
        <end position="69"/>
    </location>
</feature>
<organism evidence="7 8">
    <name type="scientific">Cylicostephanus goldi</name>
    <name type="common">Nematode worm</name>
    <dbReference type="NCBI Taxonomy" id="71465"/>
    <lineage>
        <taxon>Eukaryota</taxon>
        <taxon>Metazoa</taxon>
        <taxon>Ecdysozoa</taxon>
        <taxon>Nematoda</taxon>
        <taxon>Chromadorea</taxon>
        <taxon>Rhabditida</taxon>
        <taxon>Rhabditina</taxon>
        <taxon>Rhabditomorpha</taxon>
        <taxon>Strongyloidea</taxon>
        <taxon>Strongylidae</taxon>
        <taxon>Cylicostephanus</taxon>
    </lineage>
</organism>
<keyword evidence="8" id="KW-1185">Reference proteome</keyword>
<protein>
    <recommendedName>
        <fullName evidence="6">G-protein coupled receptors family 1 profile domain-containing protein</fullName>
    </recommendedName>
</protein>
<reference evidence="7 8" key="1">
    <citation type="submission" date="2018-11" db="EMBL/GenBank/DDBJ databases">
        <authorList>
            <consortium name="Pathogen Informatics"/>
        </authorList>
    </citation>
    <scope>NUCLEOTIDE SEQUENCE [LARGE SCALE GENOMIC DNA]</scope>
</reference>
<feature type="domain" description="G-protein coupled receptors family 1 profile" evidence="6">
    <location>
        <begin position="1"/>
        <end position="84"/>
    </location>
</feature>
<dbReference type="SUPFAM" id="SSF81321">
    <property type="entry name" value="Family A G protein-coupled receptor-like"/>
    <property type="match status" value="1"/>
</dbReference>
<dbReference type="InterPro" id="IPR017452">
    <property type="entry name" value="GPCR_Rhodpsn_7TM"/>
</dbReference>
<dbReference type="PROSITE" id="PS50262">
    <property type="entry name" value="G_PROTEIN_RECEP_F1_2"/>
    <property type="match status" value="1"/>
</dbReference>
<evidence type="ECO:0000259" key="6">
    <source>
        <dbReference type="PROSITE" id="PS50262"/>
    </source>
</evidence>
<name>A0A3P6RYY6_CYLGO</name>
<accession>A0A3P6RYY6</accession>
<proteinExistence type="predicted"/>
<dbReference type="EMBL" id="UYRV01013234">
    <property type="protein sequence ID" value="VDK59475.1"/>
    <property type="molecule type" value="Genomic_DNA"/>
</dbReference>
<evidence type="ECO:0000256" key="5">
    <source>
        <dbReference type="SAM" id="Phobius"/>
    </source>
</evidence>
<evidence type="ECO:0000313" key="7">
    <source>
        <dbReference type="EMBL" id="VDK59475.1"/>
    </source>
</evidence>
<evidence type="ECO:0000256" key="3">
    <source>
        <dbReference type="ARBA" id="ARBA00022989"/>
    </source>
</evidence>